<protein>
    <submittedName>
        <fullName evidence="2">Uncharacterized protein</fullName>
    </submittedName>
</protein>
<organism evidence="2 3">
    <name type="scientific">Candidatus Scatocola faecipullorum</name>
    <dbReference type="NCBI Taxonomy" id="2840917"/>
    <lineage>
        <taxon>Bacteria</taxon>
        <taxon>Pseudomonadati</taxon>
        <taxon>Pseudomonadota</taxon>
        <taxon>Alphaproteobacteria</taxon>
        <taxon>Rhodospirillales</taxon>
        <taxon>Rhodospirillaceae</taxon>
        <taxon>Rhodospirillaceae incertae sedis</taxon>
        <taxon>Candidatus Scatocola</taxon>
    </lineage>
</organism>
<comment type="caution">
    <text evidence="2">The sequence shown here is derived from an EMBL/GenBank/DDBJ whole genome shotgun (WGS) entry which is preliminary data.</text>
</comment>
<keyword evidence="1" id="KW-0732">Signal</keyword>
<feature type="signal peptide" evidence="1">
    <location>
        <begin position="1"/>
        <end position="20"/>
    </location>
</feature>
<dbReference type="Proteomes" id="UP000824107">
    <property type="component" value="Unassembled WGS sequence"/>
</dbReference>
<feature type="chain" id="PRO_5038571447" evidence="1">
    <location>
        <begin position="21"/>
        <end position="122"/>
    </location>
</feature>
<name>A0A9D1SAH7_9PROT</name>
<evidence type="ECO:0000313" key="2">
    <source>
        <dbReference type="EMBL" id="HIU52552.1"/>
    </source>
</evidence>
<sequence length="122" mass="14096">MQKLFLLTLCAFLMSSPVQAGEDALAPLEAEIDNMNITPPEREAAIQNSVNKKTYYRLNNYSPQKKKAIVKYAKELDKRYKRINKQTYEEPEPIDANDETDMKYFLKRNVNTELGGPVHLEN</sequence>
<dbReference type="EMBL" id="DVNC01000006">
    <property type="protein sequence ID" value="HIU52552.1"/>
    <property type="molecule type" value="Genomic_DNA"/>
</dbReference>
<reference evidence="2" key="2">
    <citation type="journal article" date="2021" name="PeerJ">
        <title>Extensive microbial diversity within the chicken gut microbiome revealed by metagenomics and culture.</title>
        <authorList>
            <person name="Gilroy R."/>
            <person name="Ravi A."/>
            <person name="Getino M."/>
            <person name="Pursley I."/>
            <person name="Horton D.L."/>
            <person name="Alikhan N.F."/>
            <person name="Baker D."/>
            <person name="Gharbi K."/>
            <person name="Hall N."/>
            <person name="Watson M."/>
            <person name="Adriaenssens E.M."/>
            <person name="Foster-Nyarko E."/>
            <person name="Jarju S."/>
            <person name="Secka A."/>
            <person name="Antonio M."/>
            <person name="Oren A."/>
            <person name="Chaudhuri R.R."/>
            <person name="La Ragione R."/>
            <person name="Hildebrand F."/>
            <person name="Pallen M.J."/>
        </authorList>
    </citation>
    <scope>NUCLEOTIDE SEQUENCE</scope>
    <source>
        <strain evidence="2">ChiW3-316</strain>
    </source>
</reference>
<evidence type="ECO:0000313" key="3">
    <source>
        <dbReference type="Proteomes" id="UP000824107"/>
    </source>
</evidence>
<proteinExistence type="predicted"/>
<accession>A0A9D1SAH7</accession>
<reference evidence="2" key="1">
    <citation type="submission" date="2020-10" db="EMBL/GenBank/DDBJ databases">
        <authorList>
            <person name="Gilroy R."/>
        </authorList>
    </citation>
    <scope>NUCLEOTIDE SEQUENCE</scope>
    <source>
        <strain evidence="2">ChiW3-316</strain>
    </source>
</reference>
<evidence type="ECO:0000256" key="1">
    <source>
        <dbReference type="SAM" id="SignalP"/>
    </source>
</evidence>
<dbReference type="AlphaFoldDB" id="A0A9D1SAH7"/>
<gene>
    <name evidence="2" type="ORF">IAD20_00545</name>
</gene>